<dbReference type="InterPro" id="IPR006665">
    <property type="entry name" value="OmpA-like"/>
</dbReference>
<dbReference type="PANTHER" id="PTHR30329">
    <property type="entry name" value="STATOR ELEMENT OF FLAGELLAR MOTOR COMPLEX"/>
    <property type="match status" value="1"/>
</dbReference>
<accession>A0A1H9W3N1</accession>
<dbReference type="CDD" id="cd07185">
    <property type="entry name" value="OmpA_C-like"/>
    <property type="match status" value="1"/>
</dbReference>
<dbReference type="PRINTS" id="PR01021">
    <property type="entry name" value="OMPADOMAIN"/>
</dbReference>
<dbReference type="Pfam" id="PF00691">
    <property type="entry name" value="OmpA"/>
    <property type="match status" value="1"/>
</dbReference>
<gene>
    <name evidence="8" type="ORF">SAMN04490244_10968</name>
</gene>
<feature type="signal peptide" evidence="6">
    <location>
        <begin position="1"/>
        <end position="19"/>
    </location>
</feature>
<dbReference type="RefSeq" id="WP_177190479.1">
    <property type="nucleotide sequence ID" value="NZ_CBDDGO010000004.1"/>
</dbReference>
<evidence type="ECO:0000256" key="4">
    <source>
        <dbReference type="PROSITE-ProRule" id="PRU00473"/>
    </source>
</evidence>
<dbReference type="EMBL" id="FOGU01000009">
    <property type="protein sequence ID" value="SES28550.1"/>
    <property type="molecule type" value="Genomic_DNA"/>
</dbReference>
<keyword evidence="9" id="KW-1185">Reference proteome</keyword>
<dbReference type="PROSITE" id="PS51123">
    <property type="entry name" value="OMPA_2"/>
    <property type="match status" value="1"/>
</dbReference>
<evidence type="ECO:0000256" key="3">
    <source>
        <dbReference type="ARBA" id="ARBA00023237"/>
    </source>
</evidence>
<feature type="compositionally biased region" description="Low complexity" evidence="5">
    <location>
        <begin position="170"/>
        <end position="188"/>
    </location>
</feature>
<evidence type="ECO:0000313" key="9">
    <source>
        <dbReference type="Proteomes" id="UP000198885"/>
    </source>
</evidence>
<evidence type="ECO:0000256" key="5">
    <source>
        <dbReference type="SAM" id="MobiDB-lite"/>
    </source>
</evidence>
<dbReference type="Gene3D" id="3.30.1330.60">
    <property type="entry name" value="OmpA-like domain"/>
    <property type="match status" value="1"/>
</dbReference>
<keyword evidence="2 4" id="KW-0472">Membrane</keyword>
<dbReference type="GO" id="GO:0009279">
    <property type="term" value="C:cell outer membrane"/>
    <property type="evidence" value="ECO:0007669"/>
    <property type="project" value="UniProtKB-SubCell"/>
</dbReference>
<keyword evidence="6" id="KW-0732">Signal</keyword>
<dbReference type="SUPFAM" id="SSF103088">
    <property type="entry name" value="OmpA-like"/>
    <property type="match status" value="1"/>
</dbReference>
<dbReference type="InterPro" id="IPR036737">
    <property type="entry name" value="OmpA-like_sf"/>
</dbReference>
<feature type="chain" id="PRO_5011669372" evidence="6">
    <location>
        <begin position="20"/>
        <end position="315"/>
    </location>
</feature>
<dbReference type="AlphaFoldDB" id="A0A1H9W3N1"/>
<evidence type="ECO:0000256" key="6">
    <source>
        <dbReference type="SAM" id="SignalP"/>
    </source>
</evidence>
<proteinExistence type="predicted"/>
<sequence>MKRFACLISLSLAAPHAAAALSLDLPIDGRLTAQQSDSGTRHALPVAAWRDGTLPTRSIEGDVTQSAYRLGASDLTTGQMTERLRDQLAQDGYEVVFSCSAAQCGGYDFRFAADILPAPAMQVDLGDFTYLSAVKDGEDGPQAIGLVVSRTVHAGYVQVTEIGPAGEAEPAVVTTTKSSPTTETAAPAEDTPLTERLVAQGRVPLDDLTFATGSTALNQGSYGSLDALAAFLDDNPERDVVLVGHTDTEGSLSANIDLSRRRAEAVRTRLTDSYGIDADRIRAEGVGYLAPRTTNDTESGRLANRRVEIVLGDSG</sequence>
<dbReference type="STRING" id="641238.SAMN04490244_10968"/>
<evidence type="ECO:0000259" key="7">
    <source>
        <dbReference type="PROSITE" id="PS51123"/>
    </source>
</evidence>
<evidence type="ECO:0000256" key="1">
    <source>
        <dbReference type="ARBA" id="ARBA00004442"/>
    </source>
</evidence>
<feature type="region of interest" description="Disordered" evidence="5">
    <location>
        <begin position="167"/>
        <end position="188"/>
    </location>
</feature>
<protein>
    <submittedName>
        <fullName evidence="8">OmpA-OmpF porin, OOP family</fullName>
    </submittedName>
</protein>
<dbReference type="InterPro" id="IPR050330">
    <property type="entry name" value="Bact_OuterMem_StrucFunc"/>
</dbReference>
<evidence type="ECO:0000256" key="2">
    <source>
        <dbReference type="ARBA" id="ARBA00023136"/>
    </source>
</evidence>
<comment type="subcellular location">
    <subcellularLocation>
        <location evidence="1">Cell outer membrane</location>
    </subcellularLocation>
</comment>
<dbReference type="InterPro" id="IPR006664">
    <property type="entry name" value="OMP_bac"/>
</dbReference>
<evidence type="ECO:0000313" key="8">
    <source>
        <dbReference type="EMBL" id="SES28550.1"/>
    </source>
</evidence>
<feature type="domain" description="OmpA-like" evidence="7">
    <location>
        <begin position="198"/>
        <end position="315"/>
    </location>
</feature>
<name>A0A1H9W3N1_9RHOB</name>
<dbReference type="PANTHER" id="PTHR30329:SF21">
    <property type="entry name" value="LIPOPROTEIN YIAD-RELATED"/>
    <property type="match status" value="1"/>
</dbReference>
<reference evidence="8 9" key="1">
    <citation type="submission" date="2016-10" db="EMBL/GenBank/DDBJ databases">
        <authorList>
            <person name="de Groot N.N."/>
        </authorList>
    </citation>
    <scope>NUCLEOTIDE SEQUENCE [LARGE SCALE GENOMIC DNA]</scope>
    <source>
        <strain evidence="8 9">DSM 23042</strain>
    </source>
</reference>
<dbReference type="Proteomes" id="UP000198885">
    <property type="component" value="Unassembled WGS sequence"/>
</dbReference>
<keyword evidence="3" id="KW-0998">Cell outer membrane</keyword>
<organism evidence="8 9">
    <name type="scientific">Tranquillimonas rosea</name>
    <dbReference type="NCBI Taxonomy" id="641238"/>
    <lineage>
        <taxon>Bacteria</taxon>
        <taxon>Pseudomonadati</taxon>
        <taxon>Pseudomonadota</taxon>
        <taxon>Alphaproteobacteria</taxon>
        <taxon>Rhodobacterales</taxon>
        <taxon>Roseobacteraceae</taxon>
        <taxon>Tranquillimonas</taxon>
    </lineage>
</organism>